<sequence>MDQNVNKINDHVSEKLLDDAFSVDDDDEEQYYSGCSGGYLKSDHSANGSKPNSALSYASADQWRHLKSTGLTSISSSIVLPLPKCDDNSKVLVYDGDDECVSTASRDDNQKVDEQIDDRYQDTVDNSEQKQVMQNIDFFQRGGSHLANSGHYSKPFSRVAIKPQGEPLLPDSSKLMLQNLSRNMVGNAAPFFEALEYNPHCPTNEAILLSILEDEMALLDIDEDKEKLKTSQANNESVNKKVNYFQDSKYSKLSSFYTWLDRFVYRLLHFGYMNAEEYLETYPWERYFGMAEYFAMKDHIENDVELKDNLINMDMLPVGYQCNPGVSSHGKCSDSTATKKSYDYVVRG</sequence>
<evidence type="ECO:0000313" key="2">
    <source>
        <dbReference type="Proteomes" id="UP001165064"/>
    </source>
</evidence>
<protein>
    <submittedName>
        <fullName evidence="1">Unnamed protein product</fullName>
    </submittedName>
</protein>
<dbReference type="Proteomes" id="UP001165064">
    <property type="component" value="Unassembled WGS sequence"/>
</dbReference>
<comment type="caution">
    <text evidence="1">The sequence shown here is derived from an EMBL/GenBank/DDBJ whole genome shotgun (WGS) entry which is preliminary data.</text>
</comment>
<evidence type="ECO:0000313" key="1">
    <source>
        <dbReference type="EMBL" id="GME83887.1"/>
    </source>
</evidence>
<proteinExistence type="predicted"/>
<reference evidence="1" key="1">
    <citation type="submission" date="2023-04" db="EMBL/GenBank/DDBJ databases">
        <title>Ambrosiozyma monospora NBRC 10751.</title>
        <authorList>
            <person name="Ichikawa N."/>
            <person name="Sato H."/>
            <person name="Tonouchi N."/>
        </authorList>
    </citation>
    <scope>NUCLEOTIDE SEQUENCE</scope>
    <source>
        <strain evidence="1">NBRC 10751</strain>
    </source>
</reference>
<gene>
    <name evidence="1" type="ORF">Amon02_000647600</name>
</gene>
<name>A0ACB5T9I6_AMBMO</name>
<keyword evidence="2" id="KW-1185">Reference proteome</keyword>
<accession>A0ACB5T9I6</accession>
<dbReference type="EMBL" id="BSXS01005069">
    <property type="protein sequence ID" value="GME83887.1"/>
    <property type="molecule type" value="Genomic_DNA"/>
</dbReference>
<organism evidence="1 2">
    <name type="scientific">Ambrosiozyma monospora</name>
    <name type="common">Yeast</name>
    <name type="synonym">Endomycopsis monosporus</name>
    <dbReference type="NCBI Taxonomy" id="43982"/>
    <lineage>
        <taxon>Eukaryota</taxon>
        <taxon>Fungi</taxon>
        <taxon>Dikarya</taxon>
        <taxon>Ascomycota</taxon>
        <taxon>Saccharomycotina</taxon>
        <taxon>Pichiomycetes</taxon>
        <taxon>Pichiales</taxon>
        <taxon>Pichiaceae</taxon>
        <taxon>Ambrosiozyma</taxon>
    </lineage>
</organism>